<gene>
    <name evidence="2" type="ORF">HR45_04855</name>
</gene>
<dbReference type="InterPro" id="IPR056078">
    <property type="entry name" value="DUF7661"/>
</dbReference>
<comment type="caution">
    <text evidence="2">The sequence shown here is derived from an EMBL/GenBank/DDBJ whole genome shotgun (WGS) entry which is preliminary data.</text>
</comment>
<dbReference type="eggNOG" id="ENOG50331S8">
    <property type="taxonomic scope" value="Bacteria"/>
</dbReference>
<dbReference type="EMBL" id="JPEO01000002">
    <property type="protein sequence ID" value="KFZ38747.1"/>
    <property type="molecule type" value="Genomic_DNA"/>
</dbReference>
<organism evidence="2 3">
    <name type="scientific">Shewanella mangrovi</name>
    <dbReference type="NCBI Taxonomy" id="1515746"/>
    <lineage>
        <taxon>Bacteria</taxon>
        <taxon>Pseudomonadati</taxon>
        <taxon>Pseudomonadota</taxon>
        <taxon>Gammaproteobacteria</taxon>
        <taxon>Alteromonadales</taxon>
        <taxon>Shewanellaceae</taxon>
        <taxon>Shewanella</taxon>
    </lineage>
</organism>
<protein>
    <recommendedName>
        <fullName evidence="1">DUF7661 domain-containing protein</fullName>
    </recommendedName>
</protein>
<dbReference type="STRING" id="1515746.HR45_04855"/>
<name>A0A094JHR5_9GAMM</name>
<proteinExistence type="predicted"/>
<evidence type="ECO:0000259" key="1">
    <source>
        <dbReference type="Pfam" id="PF24697"/>
    </source>
</evidence>
<dbReference type="AlphaFoldDB" id="A0A094JHR5"/>
<dbReference type="RefSeq" id="WP_037440131.1">
    <property type="nucleotide sequence ID" value="NZ_JPEO01000002.1"/>
</dbReference>
<reference evidence="2 3" key="1">
    <citation type="submission" date="2014-06" db="EMBL/GenBank/DDBJ databases">
        <title>Shewanella sp. YQH10.</title>
        <authorList>
            <person name="Liu Y."/>
            <person name="Zeng R."/>
        </authorList>
    </citation>
    <scope>NUCLEOTIDE SEQUENCE [LARGE SCALE GENOMIC DNA]</scope>
    <source>
        <strain evidence="2 3">YQH10</strain>
    </source>
</reference>
<feature type="domain" description="DUF7661" evidence="1">
    <location>
        <begin position="3"/>
        <end position="70"/>
    </location>
</feature>
<keyword evidence="3" id="KW-1185">Reference proteome</keyword>
<dbReference type="OrthoDB" id="8758505at2"/>
<evidence type="ECO:0000313" key="2">
    <source>
        <dbReference type="EMBL" id="KFZ38747.1"/>
    </source>
</evidence>
<accession>A0A094JHR5</accession>
<dbReference type="Proteomes" id="UP000029264">
    <property type="component" value="Unassembled WGS sequence"/>
</dbReference>
<sequence length="74" mass="8394">MWLKFDVFGTPMSVLRQNGEWLLFRDSGTGLRARVYEVVIPAELSDKDLASYLADIFHENATAHHANVTRSNKS</sequence>
<evidence type="ECO:0000313" key="3">
    <source>
        <dbReference type="Proteomes" id="UP000029264"/>
    </source>
</evidence>
<dbReference type="Pfam" id="PF24697">
    <property type="entry name" value="DUF7661"/>
    <property type="match status" value="1"/>
</dbReference>